<protein>
    <submittedName>
        <fullName evidence="1">Uncharacterized protein</fullName>
    </submittedName>
</protein>
<proteinExistence type="predicted"/>
<dbReference type="RefSeq" id="WP_146964259.1">
    <property type="nucleotide sequence ID" value="NZ_AP019835.1"/>
</dbReference>
<evidence type="ECO:0000313" key="1">
    <source>
        <dbReference type="EMBL" id="BBM49768.1"/>
    </source>
</evidence>
<reference evidence="1 2" key="1">
    <citation type="submission" date="2019-07" db="EMBL/GenBank/DDBJ databases">
        <title>Complete Genome Sequence of Leptotrichia wadei Strain JMUB3934.</title>
        <authorList>
            <person name="Watanabe S."/>
            <person name="Cui L."/>
        </authorList>
    </citation>
    <scope>NUCLEOTIDE SEQUENCE [LARGE SCALE GENOMIC DNA]</scope>
    <source>
        <strain evidence="1 2">JMUB3934</strain>
    </source>
</reference>
<organism evidence="1 2">
    <name type="scientific">Leptotrichia wadei</name>
    <dbReference type="NCBI Taxonomy" id="157687"/>
    <lineage>
        <taxon>Bacteria</taxon>
        <taxon>Fusobacteriati</taxon>
        <taxon>Fusobacteriota</taxon>
        <taxon>Fusobacteriia</taxon>
        <taxon>Fusobacteriales</taxon>
        <taxon>Leptotrichiaceae</taxon>
        <taxon>Leptotrichia</taxon>
    </lineage>
</organism>
<name>A0A510KDN3_9FUSO</name>
<dbReference type="EMBL" id="AP019835">
    <property type="protein sequence ID" value="BBM49768.1"/>
    <property type="molecule type" value="Genomic_DNA"/>
</dbReference>
<sequence>MIFSYSFIFIFSILIQLVNTENNRFILFSFDLYVLAKIYKLNTKEEKAQGEYGLESLGKPTNDYFREKYKEKEGDREFIGTGR</sequence>
<accession>A0A510KDN3</accession>
<gene>
    <name evidence="1" type="ORF">JMUB3934_1064</name>
</gene>
<evidence type="ECO:0000313" key="2">
    <source>
        <dbReference type="Proteomes" id="UP000321501"/>
    </source>
</evidence>
<dbReference type="AlphaFoldDB" id="A0A510KDN3"/>
<dbReference type="Proteomes" id="UP000321501">
    <property type="component" value="Chromosome"/>
</dbReference>